<dbReference type="PATRIC" id="fig|1398.22.peg.270"/>
<evidence type="ECO:0000313" key="1">
    <source>
        <dbReference type="EMBL" id="KWZ85762.1"/>
    </source>
</evidence>
<accession>A0A133L2D8</accession>
<dbReference type="Proteomes" id="UP000070376">
    <property type="component" value="Unassembled WGS sequence"/>
</dbReference>
<proteinExistence type="predicted"/>
<reference evidence="2" key="1">
    <citation type="submission" date="2016-01" db="EMBL/GenBank/DDBJ databases">
        <authorList>
            <person name="Mitreva M."/>
            <person name="Pepin K.H."/>
            <person name="Mihindukulasuriya K.A."/>
            <person name="Fulton R."/>
            <person name="Fronick C."/>
            <person name="O'Laughlin M."/>
            <person name="Miner T."/>
            <person name="Herter B."/>
            <person name="Rosa B.A."/>
            <person name="Cordes M."/>
            <person name="Tomlinson C."/>
            <person name="Wollam A."/>
            <person name="Palsikar V.B."/>
            <person name="Mardis E.R."/>
            <person name="Wilson R.K."/>
        </authorList>
    </citation>
    <scope>NUCLEOTIDE SEQUENCE [LARGE SCALE GENOMIC DNA]</scope>
    <source>
        <strain evidence="2">GED7749B</strain>
    </source>
</reference>
<dbReference type="AlphaFoldDB" id="A0A133L2D8"/>
<protein>
    <submittedName>
        <fullName evidence="1">Uncharacterized protein</fullName>
    </submittedName>
</protein>
<gene>
    <name evidence="1" type="ORF">HMPREF3213_00272</name>
</gene>
<evidence type="ECO:0000313" key="2">
    <source>
        <dbReference type="Proteomes" id="UP000070376"/>
    </source>
</evidence>
<organism evidence="1 2">
    <name type="scientific">Heyndrickxia coagulans</name>
    <name type="common">Weizmannia coagulans</name>
    <dbReference type="NCBI Taxonomy" id="1398"/>
    <lineage>
        <taxon>Bacteria</taxon>
        <taxon>Bacillati</taxon>
        <taxon>Bacillota</taxon>
        <taxon>Bacilli</taxon>
        <taxon>Bacillales</taxon>
        <taxon>Bacillaceae</taxon>
        <taxon>Heyndrickxia</taxon>
    </lineage>
</organism>
<comment type="caution">
    <text evidence="1">The sequence shown here is derived from an EMBL/GenBank/DDBJ whole genome shotgun (WGS) entry which is preliminary data.</text>
</comment>
<sequence length="100" mass="11716">MHEFLKKFAIPLAQRKLAGGNDWGTKMRHLFRSFIFKGMEDHVLHCSRHSGKNLSYARSPACLHFYLSSWIIKIGFLRIEKPARRKRARLFFARNGLPVC</sequence>
<name>A0A133L2D8_HEYCO</name>
<dbReference type="EMBL" id="LRPN01000011">
    <property type="protein sequence ID" value="KWZ85762.1"/>
    <property type="molecule type" value="Genomic_DNA"/>
</dbReference>